<evidence type="ECO:0008006" key="3">
    <source>
        <dbReference type="Google" id="ProtNLM"/>
    </source>
</evidence>
<dbReference type="Proteomes" id="UP000242146">
    <property type="component" value="Unassembled WGS sequence"/>
</dbReference>
<gene>
    <name evidence="1" type="ORF">DM01DRAFT_1140446</name>
</gene>
<dbReference type="AlphaFoldDB" id="A0A1X2G856"/>
<accession>A0A1X2G856</accession>
<dbReference type="OrthoDB" id="2443965at2759"/>
<protein>
    <recommendedName>
        <fullName evidence="3">DASH complex subunit DAD4</fullName>
    </recommendedName>
</protein>
<dbReference type="GO" id="GO:0042729">
    <property type="term" value="C:DASH complex"/>
    <property type="evidence" value="ECO:0007669"/>
    <property type="project" value="InterPro"/>
</dbReference>
<proteinExistence type="predicted"/>
<organism evidence="1 2">
    <name type="scientific">Hesseltinella vesiculosa</name>
    <dbReference type="NCBI Taxonomy" id="101127"/>
    <lineage>
        <taxon>Eukaryota</taxon>
        <taxon>Fungi</taxon>
        <taxon>Fungi incertae sedis</taxon>
        <taxon>Mucoromycota</taxon>
        <taxon>Mucoromycotina</taxon>
        <taxon>Mucoromycetes</taxon>
        <taxon>Mucorales</taxon>
        <taxon>Cunninghamellaceae</taxon>
        <taxon>Hesseltinella</taxon>
    </lineage>
</organism>
<evidence type="ECO:0000313" key="1">
    <source>
        <dbReference type="EMBL" id="ORX47485.1"/>
    </source>
</evidence>
<comment type="caution">
    <text evidence="1">The sequence shown here is derived from an EMBL/GenBank/DDBJ whole genome shotgun (WGS) entry which is preliminary data.</text>
</comment>
<reference evidence="1 2" key="1">
    <citation type="submission" date="2016-07" db="EMBL/GenBank/DDBJ databases">
        <title>Pervasive Adenine N6-methylation of Active Genes in Fungi.</title>
        <authorList>
            <consortium name="DOE Joint Genome Institute"/>
            <person name="Mondo S.J."/>
            <person name="Dannebaum R.O."/>
            <person name="Kuo R.C."/>
            <person name="Labutti K."/>
            <person name="Haridas S."/>
            <person name="Kuo A."/>
            <person name="Salamov A."/>
            <person name="Ahrendt S.R."/>
            <person name="Lipzen A."/>
            <person name="Sullivan W."/>
            <person name="Andreopoulos W.B."/>
            <person name="Clum A."/>
            <person name="Lindquist E."/>
            <person name="Daum C."/>
            <person name="Ramamoorthy G.K."/>
            <person name="Gryganskyi A."/>
            <person name="Culley D."/>
            <person name="Magnuson J.K."/>
            <person name="James T.Y."/>
            <person name="O'Malley M.A."/>
            <person name="Stajich J.E."/>
            <person name="Spatafora J.W."/>
            <person name="Visel A."/>
            <person name="Grigoriev I.V."/>
        </authorList>
    </citation>
    <scope>NUCLEOTIDE SEQUENCE [LARGE SCALE GENOMIC DNA]</scope>
    <source>
        <strain evidence="1 2">NRRL 3301</strain>
    </source>
</reference>
<dbReference type="GO" id="GO:0072686">
    <property type="term" value="C:mitotic spindle"/>
    <property type="evidence" value="ECO:0007669"/>
    <property type="project" value="InterPro"/>
</dbReference>
<dbReference type="STRING" id="101127.A0A1X2G856"/>
<sequence>MRTLEDAIMSETQILIENIAKLNDLVNKTNEEEVMQLIEKLRRVEKKMSLVFTFFQASMFASTVQNPTEDGPSSPITESPL</sequence>
<dbReference type="EMBL" id="MCGT01000033">
    <property type="protein sequence ID" value="ORX47485.1"/>
    <property type="molecule type" value="Genomic_DNA"/>
</dbReference>
<name>A0A1X2G856_9FUNG</name>
<dbReference type="InterPro" id="IPR013965">
    <property type="entry name" value="DASH_Dad3"/>
</dbReference>
<dbReference type="Pfam" id="PF08656">
    <property type="entry name" value="DASH_Dad3"/>
    <property type="match status" value="1"/>
</dbReference>
<evidence type="ECO:0000313" key="2">
    <source>
        <dbReference type="Proteomes" id="UP000242146"/>
    </source>
</evidence>
<keyword evidence="2" id="KW-1185">Reference proteome</keyword>
<dbReference type="GO" id="GO:0008608">
    <property type="term" value="P:attachment of spindle microtubules to kinetochore"/>
    <property type="evidence" value="ECO:0007669"/>
    <property type="project" value="InterPro"/>
</dbReference>